<dbReference type="WBParaSite" id="MCU_001575-RA">
    <property type="protein sequence ID" value="MCU_001575-RA"/>
    <property type="gene ID" value="MCU_001575"/>
</dbReference>
<proteinExistence type="predicted"/>
<sequence length="100" mass="10938">MALVLSVIVAKPKHSVSAVNFSSPRDSTNAALLKQPDYSGDKTLQHPAMFHFSPKSILRHVVFAAMDMVRPCAAGFLCSVLRKSAGGRMQRFTLPPLRTK</sequence>
<name>A0A5K3EM63_MESCO</name>
<reference evidence="1" key="1">
    <citation type="submission" date="2019-11" db="UniProtKB">
        <authorList>
            <consortium name="WormBaseParasite"/>
        </authorList>
    </citation>
    <scope>IDENTIFICATION</scope>
</reference>
<organism evidence="1">
    <name type="scientific">Mesocestoides corti</name>
    <name type="common">Flatworm</name>
    <dbReference type="NCBI Taxonomy" id="53468"/>
    <lineage>
        <taxon>Eukaryota</taxon>
        <taxon>Metazoa</taxon>
        <taxon>Spiralia</taxon>
        <taxon>Lophotrochozoa</taxon>
        <taxon>Platyhelminthes</taxon>
        <taxon>Cestoda</taxon>
        <taxon>Eucestoda</taxon>
        <taxon>Cyclophyllidea</taxon>
        <taxon>Mesocestoididae</taxon>
        <taxon>Mesocestoides</taxon>
    </lineage>
</organism>
<accession>A0A5K3EM63</accession>
<dbReference type="AlphaFoldDB" id="A0A5K3EM63"/>
<evidence type="ECO:0000313" key="1">
    <source>
        <dbReference type="WBParaSite" id="MCU_001575-RA"/>
    </source>
</evidence>
<protein>
    <submittedName>
        <fullName evidence="1">Secreted protein</fullName>
    </submittedName>
</protein>